<dbReference type="FunFam" id="3.40.50.300:FF:000216">
    <property type="entry name" value="Type VII secretion ATPase EccA"/>
    <property type="match status" value="1"/>
</dbReference>
<evidence type="ECO:0000256" key="4">
    <source>
        <dbReference type="SAM" id="MobiDB-lite"/>
    </source>
</evidence>
<evidence type="ECO:0000313" key="7">
    <source>
        <dbReference type="Proteomes" id="UP000536179"/>
    </source>
</evidence>
<dbReference type="InterPro" id="IPR050773">
    <property type="entry name" value="CbxX/CfxQ_RuBisCO_ESX"/>
</dbReference>
<dbReference type="PANTHER" id="PTHR43392:SF2">
    <property type="entry name" value="AAA-TYPE ATPASE FAMILY PROTEIN _ ANKYRIN REPEAT FAMILY PROTEIN"/>
    <property type="match status" value="1"/>
</dbReference>
<dbReference type="AlphaFoldDB" id="A0A7W5E0G9"/>
<dbReference type="RefSeq" id="WP_246419888.1">
    <property type="nucleotide sequence ID" value="NZ_JACHXU010000011.1"/>
</dbReference>
<evidence type="ECO:0000259" key="5">
    <source>
        <dbReference type="SMART" id="SM00382"/>
    </source>
</evidence>
<dbReference type="EMBL" id="JACHXU010000011">
    <property type="protein sequence ID" value="MBB3207567.1"/>
    <property type="molecule type" value="Genomic_DNA"/>
</dbReference>
<feature type="compositionally biased region" description="Basic and acidic residues" evidence="4">
    <location>
        <begin position="203"/>
        <end position="228"/>
    </location>
</feature>
<evidence type="ECO:0000256" key="3">
    <source>
        <dbReference type="ARBA" id="ARBA00022840"/>
    </source>
</evidence>
<feature type="region of interest" description="Disordered" evidence="4">
    <location>
        <begin position="248"/>
        <end position="301"/>
    </location>
</feature>
<dbReference type="SUPFAM" id="SSF52540">
    <property type="entry name" value="P-loop containing nucleoside triphosphate hydrolases"/>
    <property type="match status" value="1"/>
</dbReference>
<dbReference type="Gene3D" id="1.10.8.60">
    <property type="match status" value="1"/>
</dbReference>
<feature type="region of interest" description="Disordered" evidence="4">
    <location>
        <begin position="635"/>
        <end position="674"/>
    </location>
</feature>
<dbReference type="Pfam" id="PF17866">
    <property type="entry name" value="AAA_lid_6"/>
    <property type="match status" value="1"/>
</dbReference>
<dbReference type="Gene3D" id="3.40.50.300">
    <property type="entry name" value="P-loop containing nucleotide triphosphate hydrolases"/>
    <property type="match status" value="1"/>
</dbReference>
<protein>
    <recommendedName>
        <fullName evidence="5">AAA+ ATPase domain-containing protein</fullName>
    </recommendedName>
</protein>
<comment type="caution">
    <text evidence="6">The sequence shown here is derived from an EMBL/GenBank/DDBJ whole genome shotgun (WGS) entry which is preliminary data.</text>
</comment>
<keyword evidence="3" id="KW-0067">ATP-binding</keyword>
<dbReference type="InterPro" id="IPR000641">
    <property type="entry name" value="CbxX/CfxQ"/>
</dbReference>
<dbReference type="Pfam" id="PF00004">
    <property type="entry name" value="AAA"/>
    <property type="match status" value="1"/>
</dbReference>
<evidence type="ECO:0000256" key="2">
    <source>
        <dbReference type="ARBA" id="ARBA00022741"/>
    </source>
</evidence>
<sequence>MSGSDDDAILRSIRLFREALEQTQQLYVEAGEIAEGSYGWLAGDDAAGETATGSPGSLSSTSSMASQMDDLHQGFVMKVFAETLPDPNARTMEQRQLGRVLLEHIWHEPVMGTALHEAIDWLISTAQDLSWYDVTRPFLELPSLRDSWGEVETMAARLATMIAVVDGREDDGDRSRIHHIQDELEAAKAFAKRQPSAPTPSAFEDHSSQRSPERAAEPDDSETIDHQADIDHARDAIAWLRGEAKRLREGTEDRAGISKDAAAKSTPTVRGGGGMPPQPAPAKKSANQTAEEPADDRTPEQRLADARAKLDRLIGLEAIKNQIQTLANFLNMERKREEVGLPTTRPSLHMAFVGNPGTGKTTVARIIAEIYGALGVLSKGHLVETDRSGLVAEYAGQTGPKTNAKIDEALDGVLFIDEAYTLVDEDGQDQYGREAVQTLLKRMEDQRDRLVVILAGYPREMTRMIRSNPGLSSRVGTTMHFDDYDPEALCRIYELIAAKAKYELPTETRRRLLRGFTHLYFNRDRHFGNGRTSRNSFERSVRRLANRIAEAPEVTRELLVTMLPEDIELPNLSDEQLDALSQPEGMIRVLCTECEAPQVVDDRSLGGDATCSSCNETFKVSWGSPVIDVPMIDAPTIDAKTPDAKSTDTTESPEPTEANLPQDDSLRSNEDQGS</sequence>
<proteinExistence type="inferred from homology"/>
<dbReference type="PANTHER" id="PTHR43392">
    <property type="entry name" value="AAA-TYPE ATPASE FAMILY PROTEIN / ANKYRIN REPEAT FAMILY PROTEIN"/>
    <property type="match status" value="1"/>
</dbReference>
<dbReference type="Proteomes" id="UP000536179">
    <property type="component" value="Unassembled WGS sequence"/>
</dbReference>
<feature type="compositionally biased region" description="Basic and acidic residues" evidence="4">
    <location>
        <begin position="248"/>
        <end position="257"/>
    </location>
</feature>
<organism evidence="6 7">
    <name type="scientific">Aporhodopirellula rubra</name>
    <dbReference type="NCBI Taxonomy" id="980271"/>
    <lineage>
        <taxon>Bacteria</taxon>
        <taxon>Pseudomonadati</taxon>
        <taxon>Planctomycetota</taxon>
        <taxon>Planctomycetia</taxon>
        <taxon>Pirellulales</taxon>
        <taxon>Pirellulaceae</taxon>
        <taxon>Aporhodopirellula</taxon>
    </lineage>
</organism>
<dbReference type="PRINTS" id="PR00819">
    <property type="entry name" value="CBXCFQXSUPER"/>
</dbReference>
<keyword evidence="7" id="KW-1185">Reference proteome</keyword>
<evidence type="ECO:0000256" key="1">
    <source>
        <dbReference type="ARBA" id="ARBA00010378"/>
    </source>
</evidence>
<name>A0A7W5E0G9_9BACT</name>
<gene>
    <name evidence="6" type="ORF">FHS27_003392</name>
</gene>
<dbReference type="InterPro" id="IPR003959">
    <property type="entry name" value="ATPase_AAA_core"/>
</dbReference>
<accession>A0A7W5E0G9</accession>
<dbReference type="InterPro" id="IPR041627">
    <property type="entry name" value="AAA_lid_6"/>
</dbReference>
<feature type="region of interest" description="Disordered" evidence="4">
    <location>
        <begin position="189"/>
        <end position="228"/>
    </location>
</feature>
<dbReference type="SMART" id="SM00382">
    <property type="entry name" value="AAA"/>
    <property type="match status" value="1"/>
</dbReference>
<reference evidence="6 7" key="1">
    <citation type="submission" date="2020-08" db="EMBL/GenBank/DDBJ databases">
        <title>Genomic Encyclopedia of Type Strains, Phase III (KMG-III): the genomes of soil and plant-associated and newly described type strains.</title>
        <authorList>
            <person name="Whitman W."/>
        </authorList>
    </citation>
    <scope>NUCLEOTIDE SEQUENCE [LARGE SCALE GENOMIC DNA]</scope>
    <source>
        <strain evidence="6 7">CECT 8075</strain>
    </source>
</reference>
<dbReference type="InterPro" id="IPR027417">
    <property type="entry name" value="P-loop_NTPase"/>
</dbReference>
<evidence type="ECO:0000313" key="6">
    <source>
        <dbReference type="EMBL" id="MBB3207567.1"/>
    </source>
</evidence>
<feature type="compositionally biased region" description="Basic and acidic residues" evidence="4">
    <location>
        <begin position="664"/>
        <end position="674"/>
    </location>
</feature>
<dbReference type="InterPro" id="IPR003593">
    <property type="entry name" value="AAA+_ATPase"/>
</dbReference>
<feature type="domain" description="AAA+ ATPase" evidence="5">
    <location>
        <begin position="346"/>
        <end position="485"/>
    </location>
</feature>
<dbReference type="GO" id="GO:0005524">
    <property type="term" value="F:ATP binding"/>
    <property type="evidence" value="ECO:0007669"/>
    <property type="project" value="UniProtKB-KW"/>
</dbReference>
<dbReference type="GO" id="GO:0016887">
    <property type="term" value="F:ATP hydrolysis activity"/>
    <property type="evidence" value="ECO:0007669"/>
    <property type="project" value="InterPro"/>
</dbReference>
<keyword evidence="2" id="KW-0547">Nucleotide-binding</keyword>
<comment type="similarity">
    <text evidence="1">Belongs to the CbxX/CfxQ family.</text>
</comment>